<evidence type="ECO:0000256" key="1">
    <source>
        <dbReference type="SAM" id="MobiDB-lite"/>
    </source>
</evidence>
<reference evidence="2 3" key="1">
    <citation type="journal article" date="2016" name="Nat. Commun.">
        <title>Extremotolerant tardigrade genome and improved radiotolerance of human cultured cells by tardigrade-unique protein.</title>
        <authorList>
            <person name="Hashimoto T."/>
            <person name="Horikawa D.D."/>
            <person name="Saito Y."/>
            <person name="Kuwahara H."/>
            <person name="Kozuka-Hata H."/>
            <person name="Shin-I T."/>
            <person name="Minakuchi Y."/>
            <person name="Ohishi K."/>
            <person name="Motoyama A."/>
            <person name="Aizu T."/>
            <person name="Enomoto A."/>
            <person name="Kondo K."/>
            <person name="Tanaka S."/>
            <person name="Hara Y."/>
            <person name="Koshikawa S."/>
            <person name="Sagara H."/>
            <person name="Miura T."/>
            <person name="Yokobori S."/>
            <person name="Miyagawa K."/>
            <person name="Suzuki Y."/>
            <person name="Kubo T."/>
            <person name="Oyama M."/>
            <person name="Kohara Y."/>
            <person name="Fujiyama A."/>
            <person name="Arakawa K."/>
            <person name="Katayama T."/>
            <person name="Toyoda A."/>
            <person name="Kunieda T."/>
        </authorList>
    </citation>
    <scope>NUCLEOTIDE SEQUENCE [LARGE SCALE GENOMIC DNA]</scope>
    <source>
        <strain evidence="2 3">YOKOZUNA-1</strain>
    </source>
</reference>
<feature type="compositionally biased region" description="Acidic residues" evidence="1">
    <location>
        <begin position="1708"/>
        <end position="1724"/>
    </location>
</feature>
<dbReference type="EMBL" id="BDGG01000005">
    <property type="protein sequence ID" value="GAU98833.1"/>
    <property type="molecule type" value="Genomic_DNA"/>
</dbReference>
<feature type="region of interest" description="Disordered" evidence="1">
    <location>
        <begin position="90"/>
        <end position="148"/>
    </location>
</feature>
<feature type="region of interest" description="Disordered" evidence="1">
    <location>
        <begin position="402"/>
        <end position="426"/>
    </location>
</feature>
<organism evidence="2 3">
    <name type="scientific">Ramazzottius varieornatus</name>
    <name type="common">Water bear</name>
    <name type="synonym">Tardigrade</name>
    <dbReference type="NCBI Taxonomy" id="947166"/>
    <lineage>
        <taxon>Eukaryota</taxon>
        <taxon>Metazoa</taxon>
        <taxon>Ecdysozoa</taxon>
        <taxon>Tardigrada</taxon>
        <taxon>Eutardigrada</taxon>
        <taxon>Parachela</taxon>
        <taxon>Hypsibioidea</taxon>
        <taxon>Ramazzottiidae</taxon>
        <taxon>Ramazzottius</taxon>
    </lineage>
</organism>
<dbReference type="PANTHER" id="PTHR15180:SF1">
    <property type="entry name" value="GENERAL TRANSCRIPTION FACTOR 3C POLYPEPTIDE 1"/>
    <property type="match status" value="1"/>
</dbReference>
<evidence type="ECO:0000313" key="3">
    <source>
        <dbReference type="Proteomes" id="UP000186922"/>
    </source>
</evidence>
<evidence type="ECO:0000313" key="2">
    <source>
        <dbReference type="EMBL" id="GAU98833.1"/>
    </source>
</evidence>
<dbReference type="GO" id="GO:0000127">
    <property type="term" value="C:transcription factor TFIIIC complex"/>
    <property type="evidence" value="ECO:0007669"/>
    <property type="project" value="InterPro"/>
</dbReference>
<sequence>MDEIVEREIALEGLEGLTLPSFWIRLSQEYKRLNTVTITRAVAAETDTTSKAFRKAAWESALRNAKIELYALPEPRDVIPQHEYTDLENYAFRDATGSSPSAGKRKRPDDDEDGAEEVDNAVSTEDTEMEEPRRSKADNSYTHGWKQERSSEPTILNSYGMYIHKDATLRGSCRYLTERQNITEDVRRSKMTAEAAYKKYGDKLVLVASPTVREQCMGVANFSKAEWAKLTAQAYCVLEVIVRHRAHGCFLCIYGTTMIGLGVRNLKQVHNYTSILQELGVVSKQKGRFRTNLPQQGAHQVLTYMFPTAVSRSVKTEMEVYVDQLRDAITKAPAHGIPMALLPRLPGYQKDKTNKFKKRLKGFFPELEVESVPKESLQDIYTNLVGDRNGMVSVVRCPATAKAEPSSKNSSMKGRPPCRVPEDLEVTPGPRLNKSLMKATLLIFKENKERGLSLPDLEAVFAEHKVTKKMVERLMKQVLKTGYVEPSGKFPGKNPAKRYVLVKNEDERQKRLAQVTGEAVDLSTESPSRGLVPATTLRDRVLAWAEKFRMFEDAKFLQTYYSFLEPDYGFLGLGDVITEVANAVDAGLFRFHLIQKEVIQPGSPGFSTFLSTLDASQNELQTYVKNMAFSTAVRAYLAPNKNIAGQERNSTVGRITVYQTKSRILRYRLFHRYLFCLAYESANPPPGGFKDWRGRIQHAQLARNLKGWVTFEDILRNMPLAVFARLTPVTSPADDHENVIKNTVEYETTAILPLSEQSARVLRHILSDRTFVHLLRAILFCLRQMGLVSFGLSEGYWPDHTELYYVHDELTLKDTMSVPSAHVATGVMDAVIAAQVPDMQISFSSDYDVVNFWQDVGNQTIATKPRTRKKKTGADGEHLSGNMLPVVKKKKQENKLASQYQVKEAMPEVLQQMTPQTLTRPSRPPGSRLALCGFDPIVRLHVRYFWLHAEQASRNMQKEDGYIPELDSFKLDHLSATRRRKQADRGIDKPKYKKVKITTNGRAKRGPKRLEPRPKMVPDTVKRAFGNRWNGQLFRETLPWKMHEKLLMIVYIASRDLLPRLKQKRPAHVAIFPDLMEDYFPDTPLRRSRREIEVHLSALQRDENFLQQTAMIREIIEMDPKAQEIIRQSEARKESKTTWTLSEQYEEWRQLVRIGMDMILSRQKCSRADRFLADEDPRKVNAAQGPSQHECIRQFVLGNLVMHTIIRGRVDDPRALNVAMRKEDQRVSVGMGFHLNFRGVIVTKKIFERHPDMVVNLGGIGMGPSMRFKDFIKAASESWLGVAVNVGQVEDMTGEVDPRIALPFYFDALTDYAAEYHWSSIELDKRVQIVGLSSYLEENELFDEDLESTNAADQFKFVAVPGLRLEDSSFLGMSKLVQYEIAERFEAVKKEIEAGLPWSDTGEESVTNIAFDCSSKVFNQCMAVKKLVAEKQAAGVTKKFIWDAMEEHLNLPLEQCPGVFNILLQRHLIIPAGIEEVLYVAADHMGPWLNRAHNDPTKAFQPRPWLSFNGEILGDILYSHLQLVVLRICEKPSSPISALIRHFQPFFFGRNTIEIIEILVSLKLVKKIRCDTVDDDLTQLPITKDLEWIDDGDTEHIHVECKESIWHSVMGLSFLKELLHVTNKEPFSSGSAVSPQPYSRTENSQVETVNSQEEEDEAPAPSKRSREQRVVRKRALSQEAQENIIMAEVTETAEAEEDEEGSANGAEISEDESEHEDGMEELDPDFFATFDGNNTEED</sequence>
<feature type="region of interest" description="Disordered" evidence="1">
    <location>
        <begin position="1626"/>
        <end position="1738"/>
    </location>
</feature>
<dbReference type="OrthoDB" id="68020at2759"/>
<dbReference type="GO" id="GO:0003677">
    <property type="term" value="F:DNA binding"/>
    <property type="evidence" value="ECO:0007669"/>
    <property type="project" value="InterPro"/>
</dbReference>
<comment type="caution">
    <text evidence="2">The sequence shown here is derived from an EMBL/GenBank/DDBJ whole genome shotgun (WGS) entry which is preliminary data.</text>
</comment>
<dbReference type="InterPro" id="IPR044210">
    <property type="entry name" value="Tfc3-like"/>
</dbReference>
<feature type="compositionally biased region" description="Acidic residues" evidence="1">
    <location>
        <begin position="1691"/>
        <end position="1701"/>
    </location>
</feature>
<keyword evidence="3" id="KW-1185">Reference proteome</keyword>
<dbReference type="STRING" id="947166.A0A1D1VIU6"/>
<protein>
    <recommendedName>
        <fullName evidence="4">B-block binding subunit of TFIIIC domain-containing protein</fullName>
    </recommendedName>
</protein>
<gene>
    <name evidence="2" type="primary">RvY_09923-1</name>
    <name evidence="2" type="synonym">RvY_09923.1</name>
    <name evidence="2" type="ORF">RvY_09923</name>
</gene>
<evidence type="ECO:0008006" key="4">
    <source>
        <dbReference type="Google" id="ProtNLM"/>
    </source>
</evidence>
<dbReference type="Proteomes" id="UP000186922">
    <property type="component" value="Unassembled WGS sequence"/>
</dbReference>
<dbReference type="GO" id="GO:0006384">
    <property type="term" value="P:transcription initiation at RNA polymerase III promoter"/>
    <property type="evidence" value="ECO:0007669"/>
    <property type="project" value="InterPro"/>
</dbReference>
<dbReference type="PANTHER" id="PTHR15180">
    <property type="entry name" value="GENERAL TRANSCRIPTION FACTOR 3C POLYPEPTIDE 1"/>
    <property type="match status" value="1"/>
</dbReference>
<name>A0A1D1VIU6_RAMVA</name>
<feature type="compositionally biased region" description="Polar residues" evidence="1">
    <location>
        <begin position="1626"/>
        <end position="1651"/>
    </location>
</feature>
<feature type="compositionally biased region" description="Acidic residues" evidence="1">
    <location>
        <begin position="110"/>
        <end position="129"/>
    </location>
</feature>
<proteinExistence type="predicted"/>
<accession>A0A1D1VIU6</accession>
<dbReference type="GO" id="GO:0042791">
    <property type="term" value="P:5S class rRNA transcription by RNA polymerase III"/>
    <property type="evidence" value="ECO:0007669"/>
    <property type="project" value="TreeGrafter"/>
</dbReference>